<gene>
    <name evidence="2" type="ORF">RHSIM_Rhsim12G0114300</name>
</gene>
<evidence type="ECO:0000256" key="1">
    <source>
        <dbReference type="SAM" id="MobiDB-lite"/>
    </source>
</evidence>
<dbReference type="PANTHER" id="PTHR31871:SF5">
    <property type="entry name" value="TRANSMEMBRANE PROTEIN"/>
    <property type="match status" value="1"/>
</dbReference>
<proteinExistence type="predicted"/>
<name>A0A834G782_RHOSS</name>
<reference evidence="2" key="1">
    <citation type="submission" date="2019-11" db="EMBL/GenBank/DDBJ databases">
        <authorList>
            <person name="Liu Y."/>
            <person name="Hou J."/>
            <person name="Li T.-Q."/>
            <person name="Guan C.-H."/>
            <person name="Wu X."/>
            <person name="Wu H.-Z."/>
            <person name="Ling F."/>
            <person name="Zhang R."/>
            <person name="Shi X.-G."/>
            <person name="Ren J.-P."/>
            <person name="Chen E.-F."/>
            <person name="Sun J.-M."/>
        </authorList>
    </citation>
    <scope>NUCLEOTIDE SEQUENCE</scope>
    <source>
        <strain evidence="2">Adult_tree_wgs_1</strain>
        <tissue evidence="2">Leaves</tissue>
    </source>
</reference>
<accession>A0A834G782</accession>
<organism evidence="2 3">
    <name type="scientific">Rhododendron simsii</name>
    <name type="common">Sims's rhododendron</name>
    <dbReference type="NCBI Taxonomy" id="118357"/>
    <lineage>
        <taxon>Eukaryota</taxon>
        <taxon>Viridiplantae</taxon>
        <taxon>Streptophyta</taxon>
        <taxon>Embryophyta</taxon>
        <taxon>Tracheophyta</taxon>
        <taxon>Spermatophyta</taxon>
        <taxon>Magnoliopsida</taxon>
        <taxon>eudicotyledons</taxon>
        <taxon>Gunneridae</taxon>
        <taxon>Pentapetalae</taxon>
        <taxon>asterids</taxon>
        <taxon>Ericales</taxon>
        <taxon>Ericaceae</taxon>
        <taxon>Ericoideae</taxon>
        <taxon>Rhodoreae</taxon>
        <taxon>Rhododendron</taxon>
    </lineage>
</organism>
<evidence type="ECO:0000313" key="3">
    <source>
        <dbReference type="Proteomes" id="UP000626092"/>
    </source>
</evidence>
<dbReference type="EMBL" id="WJXA01000012">
    <property type="protein sequence ID" value="KAF7124230.1"/>
    <property type="molecule type" value="Genomic_DNA"/>
</dbReference>
<comment type="caution">
    <text evidence="2">The sequence shown here is derived from an EMBL/GenBank/DDBJ whole genome shotgun (WGS) entry which is preliminary data.</text>
</comment>
<feature type="region of interest" description="Disordered" evidence="1">
    <location>
        <begin position="77"/>
        <end position="108"/>
    </location>
</feature>
<keyword evidence="3" id="KW-1185">Reference proteome</keyword>
<sequence length="108" mass="12368">MQVQHLIERCLLLHMNRDECIKALADHASVQPLVTLTAFYVERATKRESGILSSLFPWRGLSIVSRQIHNKTKACEKENLEVSTPTARNAKNQAHPQRRQQMRGHLSV</sequence>
<dbReference type="Proteomes" id="UP000626092">
    <property type="component" value="Unassembled WGS sequence"/>
</dbReference>
<dbReference type="OrthoDB" id="765837at2759"/>
<dbReference type="Pfam" id="PF09713">
    <property type="entry name" value="A_thal_3526"/>
    <property type="match status" value="1"/>
</dbReference>
<dbReference type="InterPro" id="IPR006476">
    <property type="entry name" value="CHP01589_pln"/>
</dbReference>
<evidence type="ECO:0000313" key="2">
    <source>
        <dbReference type="EMBL" id="KAF7124230.1"/>
    </source>
</evidence>
<feature type="compositionally biased region" description="Polar residues" evidence="1">
    <location>
        <begin position="81"/>
        <end position="95"/>
    </location>
</feature>
<dbReference type="AlphaFoldDB" id="A0A834G782"/>
<dbReference type="PANTHER" id="PTHR31871">
    <property type="entry name" value="OS02G0137100 PROTEIN"/>
    <property type="match status" value="1"/>
</dbReference>
<protein>
    <submittedName>
        <fullName evidence="2">Uncharacterized protein</fullName>
    </submittedName>
</protein>